<keyword evidence="1" id="KW-0472">Membrane</keyword>
<proteinExistence type="predicted"/>
<accession>A0A367CDR1</accession>
<dbReference type="RefSeq" id="WP_113845576.1">
    <property type="nucleotide sequence ID" value="NZ_CP116579.1"/>
</dbReference>
<evidence type="ECO:0000256" key="1">
    <source>
        <dbReference type="SAM" id="Phobius"/>
    </source>
</evidence>
<dbReference type="AlphaFoldDB" id="A0A367CDR1"/>
<keyword evidence="1" id="KW-1133">Transmembrane helix</keyword>
<evidence type="ECO:0000313" key="2">
    <source>
        <dbReference type="EMBL" id="RCA10598.1"/>
    </source>
</evidence>
<keyword evidence="1" id="KW-0812">Transmembrane</keyword>
<sequence>MGISIINETVIKIGGIAFLLWFATFIMIVLAIFWKRKKGTFSWEKKTGAAITPLIIALVLLIILAVYISLIFYHAFVYRF</sequence>
<dbReference type="EMBL" id="LEPB01000004">
    <property type="protein sequence ID" value="RCA10598.1"/>
    <property type="molecule type" value="Genomic_DNA"/>
</dbReference>
<reference evidence="2 3" key="1">
    <citation type="submission" date="2015-06" db="EMBL/GenBank/DDBJ databases">
        <title>The Genome Sequence of Enterococcus durans 4EA1.</title>
        <authorList>
            <consortium name="The Broad Institute Genomics Platform"/>
            <consortium name="The Broad Institute Genome Sequencing Center for Infectious Disease"/>
            <person name="Earl A.M."/>
            <person name="Van Tyne D."/>
            <person name="Lebreton F."/>
            <person name="Saavedra J.T."/>
            <person name="Gilmore M.S."/>
            <person name="Manson Mcguire A."/>
            <person name="Clock S."/>
            <person name="Crupain M."/>
            <person name="Rangan U."/>
            <person name="Young S."/>
            <person name="Abouelleil A."/>
            <person name="Cao P."/>
            <person name="Chapman S.B."/>
            <person name="Griggs A."/>
            <person name="Priest M."/>
            <person name="Shea T."/>
            <person name="Wortman J."/>
            <person name="Nusbaum C."/>
            <person name="Birren B."/>
        </authorList>
    </citation>
    <scope>NUCLEOTIDE SEQUENCE [LARGE SCALE GENOMIC DNA]</scope>
    <source>
        <strain evidence="2 3">4EA1</strain>
    </source>
</reference>
<evidence type="ECO:0000313" key="3">
    <source>
        <dbReference type="Proteomes" id="UP000252797"/>
    </source>
</evidence>
<feature type="transmembrane region" description="Helical" evidence="1">
    <location>
        <begin position="13"/>
        <end position="34"/>
    </location>
</feature>
<organism evidence="2 3">
    <name type="scientific">Enterococcus durans</name>
    <dbReference type="NCBI Taxonomy" id="53345"/>
    <lineage>
        <taxon>Bacteria</taxon>
        <taxon>Bacillati</taxon>
        <taxon>Bacillota</taxon>
        <taxon>Bacilli</taxon>
        <taxon>Lactobacillales</taxon>
        <taxon>Enterococcaceae</taxon>
        <taxon>Enterococcus</taxon>
    </lineage>
</organism>
<name>A0A367CDR1_9ENTE</name>
<comment type="caution">
    <text evidence="2">The sequence shown here is derived from an EMBL/GenBank/DDBJ whole genome shotgun (WGS) entry which is preliminary data.</text>
</comment>
<feature type="transmembrane region" description="Helical" evidence="1">
    <location>
        <begin position="54"/>
        <end position="76"/>
    </location>
</feature>
<gene>
    <name evidence="2" type="ORF">EA71_01350</name>
</gene>
<dbReference type="Proteomes" id="UP000252797">
    <property type="component" value="Unassembled WGS sequence"/>
</dbReference>
<protein>
    <submittedName>
        <fullName evidence="2">Uncharacterized protein</fullName>
    </submittedName>
</protein>